<dbReference type="AlphaFoldDB" id="A0A2V4WHF2"/>
<sequence>MNDQMPTWTDVWFDRNIRLWCVQVKNDDGTQFEMESEYCASKEQAEDYDQHFRSKYNIDLKYSKKKRKEYKDSLELFE</sequence>
<protein>
    <submittedName>
        <fullName evidence="1">Uncharacterized protein</fullName>
    </submittedName>
</protein>
<dbReference type="Proteomes" id="UP000509327">
    <property type="component" value="Chromosome"/>
</dbReference>
<dbReference type="EMBL" id="QJSW01000002">
    <property type="protein sequence ID" value="PYE51580.1"/>
    <property type="molecule type" value="Genomic_DNA"/>
</dbReference>
<evidence type="ECO:0000313" key="1">
    <source>
        <dbReference type="EMBL" id="PYE51580.1"/>
    </source>
</evidence>
<reference evidence="2 4" key="2">
    <citation type="submission" date="2020-06" db="EMBL/GenBank/DDBJ databases">
        <title>Complete genome of Paenibacillus barcinonensis KACC11450.</title>
        <authorList>
            <person name="Kim M."/>
            <person name="Park Y.-J."/>
            <person name="Shin J.-H."/>
        </authorList>
    </citation>
    <scope>NUCLEOTIDE SEQUENCE [LARGE SCALE GENOMIC DNA]</scope>
    <source>
        <strain evidence="2 4">KACC11450</strain>
    </source>
</reference>
<evidence type="ECO:0000313" key="3">
    <source>
        <dbReference type="Proteomes" id="UP000247790"/>
    </source>
</evidence>
<keyword evidence="4" id="KW-1185">Reference proteome</keyword>
<dbReference type="RefSeq" id="WP_110894713.1">
    <property type="nucleotide sequence ID" value="NZ_CP054614.1"/>
</dbReference>
<name>A0A2V4WHF2_PAEBA</name>
<evidence type="ECO:0000313" key="4">
    <source>
        <dbReference type="Proteomes" id="UP000509327"/>
    </source>
</evidence>
<proteinExistence type="predicted"/>
<dbReference type="OrthoDB" id="9959798at2"/>
<reference evidence="1 3" key="1">
    <citation type="submission" date="2018-06" db="EMBL/GenBank/DDBJ databases">
        <title>Genomic Encyclopedia of Type Strains, Phase III (KMG-III): the genomes of soil and plant-associated and newly described type strains.</title>
        <authorList>
            <person name="Whitman W."/>
        </authorList>
    </citation>
    <scope>NUCLEOTIDE SEQUENCE [LARGE SCALE GENOMIC DNA]</scope>
    <source>
        <strain evidence="1 3">CECT 7022</strain>
    </source>
</reference>
<organism evidence="1 3">
    <name type="scientific">Paenibacillus barcinonensis</name>
    <dbReference type="NCBI Taxonomy" id="198119"/>
    <lineage>
        <taxon>Bacteria</taxon>
        <taxon>Bacillati</taxon>
        <taxon>Bacillota</taxon>
        <taxon>Bacilli</taxon>
        <taxon>Bacillales</taxon>
        <taxon>Paenibacillaceae</taxon>
        <taxon>Paenibacillus</taxon>
    </lineage>
</organism>
<gene>
    <name evidence="1" type="ORF">DFQ00_102375</name>
    <name evidence="2" type="ORF">HUB98_06080</name>
</gene>
<dbReference type="Proteomes" id="UP000247790">
    <property type="component" value="Unassembled WGS sequence"/>
</dbReference>
<evidence type="ECO:0000313" key="2">
    <source>
        <dbReference type="EMBL" id="QKS55948.1"/>
    </source>
</evidence>
<dbReference type="EMBL" id="CP054614">
    <property type="protein sequence ID" value="QKS55948.1"/>
    <property type="molecule type" value="Genomic_DNA"/>
</dbReference>
<accession>A0A2V4WHF2</accession>